<name>A0A261XWC7_9FUNG</name>
<dbReference type="Pfam" id="PF06738">
    <property type="entry name" value="ThrE"/>
    <property type="match status" value="1"/>
</dbReference>
<dbReference type="AlphaFoldDB" id="A0A261XWC7"/>
<dbReference type="Proteomes" id="UP000242875">
    <property type="component" value="Unassembled WGS sequence"/>
</dbReference>
<feature type="region of interest" description="Disordered" evidence="2">
    <location>
        <begin position="214"/>
        <end position="244"/>
    </location>
</feature>
<dbReference type="InterPro" id="IPR010619">
    <property type="entry name" value="ThrE-like_N"/>
</dbReference>
<proteinExistence type="inferred from homology"/>
<feature type="compositionally biased region" description="Basic and acidic residues" evidence="2">
    <location>
        <begin position="400"/>
        <end position="409"/>
    </location>
</feature>
<feature type="region of interest" description="Disordered" evidence="2">
    <location>
        <begin position="317"/>
        <end position="438"/>
    </location>
</feature>
<dbReference type="PANTHER" id="PTHR31082">
    <property type="entry name" value="PHEROMONE-REGULATED MEMBRANE PROTEIN 10"/>
    <property type="match status" value="1"/>
</dbReference>
<evidence type="ECO:0000259" key="3">
    <source>
        <dbReference type="Pfam" id="PF06738"/>
    </source>
</evidence>
<evidence type="ECO:0000256" key="2">
    <source>
        <dbReference type="SAM" id="MobiDB-lite"/>
    </source>
</evidence>
<dbReference type="InterPro" id="IPR051361">
    <property type="entry name" value="ThrE/Ser_Exporter"/>
</dbReference>
<feature type="region of interest" description="Disordered" evidence="2">
    <location>
        <begin position="1"/>
        <end position="114"/>
    </location>
</feature>
<organism evidence="4 5">
    <name type="scientific">Bifiguratus adelaidae</name>
    <dbReference type="NCBI Taxonomy" id="1938954"/>
    <lineage>
        <taxon>Eukaryota</taxon>
        <taxon>Fungi</taxon>
        <taxon>Fungi incertae sedis</taxon>
        <taxon>Mucoromycota</taxon>
        <taxon>Mucoromycotina</taxon>
        <taxon>Endogonomycetes</taxon>
        <taxon>Endogonales</taxon>
        <taxon>Endogonales incertae sedis</taxon>
        <taxon>Bifiguratus</taxon>
    </lineage>
</organism>
<dbReference type="PANTHER" id="PTHR31082:SF4">
    <property type="entry name" value="PHEROMONE-REGULATED MEMBRANE PROTEIN 10"/>
    <property type="match status" value="1"/>
</dbReference>
<dbReference type="EMBL" id="MVBO01000144">
    <property type="protein sequence ID" value="OZJ02544.1"/>
    <property type="molecule type" value="Genomic_DNA"/>
</dbReference>
<feature type="compositionally biased region" description="Polar residues" evidence="2">
    <location>
        <begin position="417"/>
        <end position="438"/>
    </location>
</feature>
<feature type="domain" description="Threonine/serine exporter-like N-terminal" evidence="3">
    <location>
        <begin position="463"/>
        <end position="628"/>
    </location>
</feature>
<dbReference type="OrthoDB" id="413008at2759"/>
<feature type="compositionally biased region" description="Acidic residues" evidence="2">
    <location>
        <begin position="42"/>
        <end position="54"/>
    </location>
</feature>
<feature type="compositionally biased region" description="Polar residues" evidence="2">
    <location>
        <begin position="214"/>
        <end position="229"/>
    </location>
</feature>
<dbReference type="GO" id="GO:0022857">
    <property type="term" value="F:transmembrane transporter activity"/>
    <property type="evidence" value="ECO:0007669"/>
    <property type="project" value="InterPro"/>
</dbReference>
<feature type="compositionally biased region" description="Basic and acidic residues" evidence="2">
    <location>
        <begin position="179"/>
        <end position="191"/>
    </location>
</feature>
<feature type="non-terminal residue" evidence="4">
    <location>
        <position position="629"/>
    </location>
</feature>
<gene>
    <name evidence="4" type="ORF">BZG36_04498</name>
</gene>
<comment type="caution">
    <text evidence="4">The sequence shown here is derived from an EMBL/GenBank/DDBJ whole genome shotgun (WGS) entry which is preliminary data.</text>
</comment>
<reference evidence="4 5" key="1">
    <citation type="journal article" date="2017" name="Mycologia">
        <title>Bifiguratus adelaidae, gen. et sp. nov., a new member of Mucoromycotina in endophytic and soil-dwelling habitats.</title>
        <authorList>
            <person name="Torres-Cruz T.J."/>
            <person name="Billingsley Tobias T.L."/>
            <person name="Almatruk M."/>
            <person name="Hesse C."/>
            <person name="Kuske C.R."/>
            <person name="Desiro A."/>
            <person name="Benucci G.M."/>
            <person name="Bonito G."/>
            <person name="Stajich J.E."/>
            <person name="Dunlap C."/>
            <person name="Arnold A.E."/>
            <person name="Porras-Alfaro A."/>
        </authorList>
    </citation>
    <scope>NUCLEOTIDE SEQUENCE [LARGE SCALE GENOMIC DNA]</scope>
    <source>
        <strain evidence="4 5">AZ0501</strain>
    </source>
</reference>
<evidence type="ECO:0000313" key="4">
    <source>
        <dbReference type="EMBL" id="OZJ02544.1"/>
    </source>
</evidence>
<comment type="similarity">
    <text evidence="1">Belongs to the ThrE exporter (TC 2.A.79) family.</text>
</comment>
<feature type="compositionally biased region" description="Basic and acidic residues" evidence="2">
    <location>
        <begin position="375"/>
        <end position="390"/>
    </location>
</feature>
<protein>
    <recommendedName>
        <fullName evidence="3">Threonine/serine exporter-like N-terminal domain-containing protein</fullName>
    </recommendedName>
</protein>
<sequence>MVGDIDEDEPMQRKPLFARSQSSPATPTVRITDPLGEQGVRDDEDYPYNEDAYDPSEHGGYEPVEAGRTTEYDEGTLYEDANKYDDYELDDATASEPITRRNSPEDPNGSSNAMLITNRRPNVAFTTEDPRVYSDPVSRHNSVMSLEYGADLTEETKTDDANKQPTDPYYPSGEQLQETDSHGNKSDPNHDHMAQAERMVERVLLHRSETTYRGMNLPQQESQFQSIPKDTTPKPANPSLEQDFGEDTFFNSIKGSIRRRGKPNVDTEHYLLAPFGSGGGDAQPSSIQKTEPDLPAQVVEMQGPAVGGVLSQLMKLEASRQQQEARRTARKLERAHKKQSRKSGEFRRSRPVSEVLSIANIKLSKPSSGRSSPDIPHDDKTPPKRPDFIHRSSFLSNVTQKDHMVPRLAKEKRHSRSPTPNSVSRRSSTDSLYTTDSGTEPISFEDRMRITFELASILQRHSFLCKLAEALIIYGCPSHRLESAMKQVSNALRVDAGYVYLPNCMFISFFDVETHTTETHFLRVYQGYDMHRLSEIYRLEKLVTHGEVTVEDALSYMTRIKEAPDYYPRWLTMSMYIIASFSSAFMFFGGSWPEMGLAGALGFWLSCWELVANRYASLGPIFEITMSIF</sequence>
<evidence type="ECO:0000313" key="5">
    <source>
        <dbReference type="Proteomes" id="UP000242875"/>
    </source>
</evidence>
<evidence type="ECO:0000256" key="1">
    <source>
        <dbReference type="ARBA" id="ARBA00034125"/>
    </source>
</evidence>
<feature type="region of interest" description="Disordered" evidence="2">
    <location>
        <begin position="152"/>
        <end position="191"/>
    </location>
</feature>
<keyword evidence="5" id="KW-1185">Reference proteome</keyword>
<accession>A0A261XWC7</accession>
<feature type="compositionally biased region" description="Basic and acidic residues" evidence="2">
    <location>
        <begin position="323"/>
        <end position="332"/>
    </location>
</feature>